<accession>A0ABD3EGI1</accession>
<evidence type="ECO:0000313" key="11">
    <source>
        <dbReference type="Proteomes" id="UP001632038"/>
    </source>
</evidence>
<evidence type="ECO:0000256" key="3">
    <source>
        <dbReference type="ARBA" id="ARBA00023163"/>
    </source>
</evidence>
<comment type="similarity">
    <text evidence="5">Belongs to the eukaryotic RPC3/POLR3C RNA polymerase subunit family.</text>
</comment>
<feature type="compositionally biased region" description="Basic and acidic residues" evidence="6">
    <location>
        <begin position="188"/>
        <end position="200"/>
    </location>
</feature>
<dbReference type="Proteomes" id="UP001632038">
    <property type="component" value="Unassembled WGS sequence"/>
</dbReference>
<protein>
    <recommendedName>
        <fullName evidence="5">DNA-directed RNA polymerase III subunit RPC3</fullName>
        <shortName evidence="5">RNA polymerase III subunit C3</shortName>
    </recommendedName>
</protein>
<evidence type="ECO:0000256" key="4">
    <source>
        <dbReference type="ARBA" id="ARBA00023242"/>
    </source>
</evidence>
<evidence type="ECO:0000256" key="5">
    <source>
        <dbReference type="RuleBase" id="RU367076"/>
    </source>
</evidence>
<feature type="domain" description="DNA-directed RNA polymerase III subunit RPC3 winged-helix" evidence="9">
    <location>
        <begin position="370"/>
        <end position="446"/>
    </location>
</feature>
<organism evidence="10 11">
    <name type="scientific">Castilleja foliolosa</name>
    <dbReference type="NCBI Taxonomy" id="1961234"/>
    <lineage>
        <taxon>Eukaryota</taxon>
        <taxon>Viridiplantae</taxon>
        <taxon>Streptophyta</taxon>
        <taxon>Embryophyta</taxon>
        <taxon>Tracheophyta</taxon>
        <taxon>Spermatophyta</taxon>
        <taxon>Magnoliopsida</taxon>
        <taxon>eudicotyledons</taxon>
        <taxon>Gunneridae</taxon>
        <taxon>Pentapetalae</taxon>
        <taxon>asterids</taxon>
        <taxon>lamiids</taxon>
        <taxon>Lamiales</taxon>
        <taxon>Orobanchaceae</taxon>
        <taxon>Pedicularideae</taxon>
        <taxon>Castillejinae</taxon>
        <taxon>Castilleja</taxon>
    </lineage>
</organism>
<dbReference type="InterPro" id="IPR039748">
    <property type="entry name" value="RPC3"/>
</dbReference>
<dbReference type="InterPro" id="IPR036388">
    <property type="entry name" value="WH-like_DNA-bd_sf"/>
</dbReference>
<comment type="function">
    <text evidence="5">DNA-dependent RNA polymerase catalyzes the transcription of DNA into RNA using the four ribonucleoside triphosphates as substrates. Specific core component of RNA polymerase III which synthesizes small RNAs, such as 5S rRNA and tRNAs.</text>
</comment>
<proteinExistence type="inferred from homology"/>
<dbReference type="GO" id="GO:0003697">
    <property type="term" value="F:single-stranded DNA binding"/>
    <property type="evidence" value="ECO:0007669"/>
    <property type="project" value="UniProtKB-UniRule"/>
</dbReference>
<evidence type="ECO:0000259" key="9">
    <source>
        <dbReference type="Pfam" id="PF22536"/>
    </source>
</evidence>
<sequence length="523" mass="59839">MVSTHGVQFAAHLISSFYGDLCSKVCECLLLRGNLTLLQITQSTELTRENVINCLRVLIHQNCVQAFSTIKEGSFGEAPRTLTQYMALFDNIIHKLRAPKFMQIVSEELGKDCVGIFQGLVQHGRLSFKQITERNEDTTGRSDIHVVQENFNKLLSARFIERCPAPDPFLAPPSEDENASKKRGPKSKIAEKPQSTEERALAAAAPMESMRFLMEMDDVAEKDDEESTNKPGKKRKHGLLRLDEDVLDSDKKKEVLWRVNSEEFIRRLRNKACLSYVKAKLNDEAGIVLNAVLELSAQSDNRPKIEKTPYLSLNAIIEEVIKKEDGLGMNLDRIEFSLKDLGCETLSVGLEDSYSIDIKGIIEMAQNEEVESVVLKRYGIEAYRIYRLLSKANRFCETDKISDSTFVEKKDALKILYTLWKSKYLHMEIATTTGGARQMQFMLWRVYKQALWELFLDEMYHAALNLRLRNARVEEQAKEVSQLPKEKLVGELAKKYERVRRVRVILGTSLIDLDDVIMLFHDF</sequence>
<dbReference type="FunFam" id="1.10.10.10:FF:000420">
    <property type="entry name" value="RNA polymerase III subunit, putative"/>
    <property type="match status" value="1"/>
</dbReference>
<evidence type="ECO:0000256" key="2">
    <source>
        <dbReference type="ARBA" id="ARBA00022478"/>
    </source>
</evidence>
<dbReference type="Pfam" id="PF05645">
    <property type="entry name" value="RNA_pol_Rpc82"/>
    <property type="match status" value="1"/>
</dbReference>
<keyword evidence="3 5" id="KW-0804">Transcription</keyword>
<dbReference type="AlphaFoldDB" id="A0ABD3EGI1"/>
<keyword evidence="2 5" id="KW-0240">DNA-directed RNA polymerase</keyword>
<dbReference type="PANTHER" id="PTHR12949">
    <property type="entry name" value="RNA POLYMERASE III DNA DIRECTED -RELATED"/>
    <property type="match status" value="1"/>
</dbReference>
<dbReference type="Gene3D" id="1.10.10.10">
    <property type="entry name" value="Winged helix-like DNA-binding domain superfamily/Winged helix DNA-binding domain"/>
    <property type="match status" value="4"/>
</dbReference>
<dbReference type="InterPro" id="IPR013197">
    <property type="entry name" value="RNA_pol_III_RPC82-rel_HTH"/>
</dbReference>
<feature type="region of interest" description="Disordered" evidence="6">
    <location>
        <begin position="166"/>
        <end position="202"/>
    </location>
</feature>
<dbReference type="Pfam" id="PF22536">
    <property type="entry name" value="WHD_POLR3C"/>
    <property type="match status" value="1"/>
</dbReference>
<keyword evidence="4 5" id="KW-0539">Nucleus</keyword>
<reference evidence="11" key="1">
    <citation type="journal article" date="2024" name="IScience">
        <title>Strigolactones Initiate the Formation of Haustorium-like Structures in Castilleja.</title>
        <authorList>
            <person name="Buerger M."/>
            <person name="Peterson D."/>
            <person name="Chory J."/>
        </authorList>
    </citation>
    <scope>NUCLEOTIDE SEQUENCE [LARGE SCALE GENOMIC DNA]</scope>
</reference>
<comment type="caution">
    <text evidence="10">The sequence shown here is derived from an EMBL/GenBank/DDBJ whole genome shotgun (WGS) entry which is preliminary data.</text>
</comment>
<gene>
    <name evidence="10" type="ORF">CASFOL_003209</name>
</gene>
<name>A0ABD3EGI1_9LAMI</name>
<keyword evidence="11" id="KW-1185">Reference proteome</keyword>
<dbReference type="PANTHER" id="PTHR12949:SF0">
    <property type="entry name" value="DNA-DIRECTED RNA POLYMERASE III SUBUNIT RPC3"/>
    <property type="match status" value="1"/>
</dbReference>
<evidence type="ECO:0000259" key="8">
    <source>
        <dbReference type="Pfam" id="PF08221"/>
    </source>
</evidence>
<comment type="subcellular location">
    <subcellularLocation>
        <location evidence="1 5">Nucleus</location>
    </subcellularLocation>
</comment>
<dbReference type="InterPro" id="IPR008806">
    <property type="entry name" value="RNA_pol_III_Rpc82_C"/>
</dbReference>
<comment type="subunit">
    <text evidence="5">Component of the RNA polymerase III (Pol III) complex consisting of 17 subunits.</text>
</comment>
<feature type="domain" description="RNA polymerase III Rpc82 C -terminal" evidence="7">
    <location>
        <begin position="149"/>
        <end position="330"/>
    </location>
</feature>
<evidence type="ECO:0000256" key="1">
    <source>
        <dbReference type="ARBA" id="ARBA00004123"/>
    </source>
</evidence>
<feature type="domain" description="RNA polymerase III subunit RPC82-related helix-turn-helix" evidence="8">
    <location>
        <begin position="11"/>
        <end position="68"/>
    </location>
</feature>
<dbReference type="InterPro" id="IPR055207">
    <property type="entry name" value="POLR3C_WHD"/>
</dbReference>
<evidence type="ECO:0000313" key="10">
    <source>
        <dbReference type="EMBL" id="KAL3653528.1"/>
    </source>
</evidence>
<evidence type="ECO:0000259" key="7">
    <source>
        <dbReference type="Pfam" id="PF05645"/>
    </source>
</evidence>
<dbReference type="FunFam" id="1.10.10.10:FF:000515">
    <property type="entry name" value="DNA-directed RNA polymerase III subunit rpc3"/>
    <property type="match status" value="1"/>
</dbReference>
<dbReference type="EMBL" id="JAVIJP010000005">
    <property type="protein sequence ID" value="KAL3653528.1"/>
    <property type="molecule type" value="Genomic_DNA"/>
</dbReference>
<dbReference type="Pfam" id="PF08221">
    <property type="entry name" value="HTH_9"/>
    <property type="match status" value="1"/>
</dbReference>
<evidence type="ECO:0000256" key="6">
    <source>
        <dbReference type="SAM" id="MobiDB-lite"/>
    </source>
</evidence>
<dbReference type="GO" id="GO:0005666">
    <property type="term" value="C:RNA polymerase III complex"/>
    <property type="evidence" value="ECO:0007669"/>
    <property type="project" value="UniProtKB-UniRule"/>
</dbReference>